<dbReference type="AlphaFoldDB" id="A0AAD6JJX8"/>
<accession>A0AAD6JJX8</accession>
<evidence type="ECO:0000313" key="2">
    <source>
        <dbReference type="Proteomes" id="UP001162972"/>
    </source>
</evidence>
<gene>
    <name evidence="1" type="ORF">OIU84_010090</name>
</gene>
<dbReference type="EMBL" id="JAPFFJ010000016">
    <property type="protein sequence ID" value="KAJ6406502.1"/>
    <property type="molecule type" value="Genomic_DNA"/>
</dbReference>
<dbReference type="Proteomes" id="UP001162972">
    <property type="component" value="Chromosome 6"/>
</dbReference>
<reference evidence="1 2" key="1">
    <citation type="journal article" date="2023" name="Int. J. Mol. Sci.">
        <title>De Novo Assembly and Annotation of 11 Diverse Shrub Willow (Salix) Genomes Reveals Novel Gene Organization in Sex-Linked Regions.</title>
        <authorList>
            <person name="Hyden B."/>
            <person name="Feng K."/>
            <person name="Yates T.B."/>
            <person name="Jawdy S."/>
            <person name="Cereghino C."/>
            <person name="Smart L.B."/>
            <person name="Muchero W."/>
        </authorList>
    </citation>
    <scope>NUCLEOTIDE SEQUENCE [LARGE SCALE GENOMIC DNA]</scope>
    <source>
        <tissue evidence="1">Shoot tip</tissue>
    </source>
</reference>
<sequence length="117" mass="12905">MESGGPTRVRGMDTSSFRPLFLFILTGLKRSCKYNLESSIVNGNFETIFERRRWELIALHGRGGGRSLAAVSGCPPSTTTVLSLQPLVFFHRFDFLSAVASAAGFPAPLRPRLVIFE</sequence>
<proteinExistence type="predicted"/>
<organism evidence="1 2">
    <name type="scientific">Salix udensis</name>
    <dbReference type="NCBI Taxonomy" id="889485"/>
    <lineage>
        <taxon>Eukaryota</taxon>
        <taxon>Viridiplantae</taxon>
        <taxon>Streptophyta</taxon>
        <taxon>Embryophyta</taxon>
        <taxon>Tracheophyta</taxon>
        <taxon>Spermatophyta</taxon>
        <taxon>Magnoliopsida</taxon>
        <taxon>eudicotyledons</taxon>
        <taxon>Gunneridae</taxon>
        <taxon>Pentapetalae</taxon>
        <taxon>rosids</taxon>
        <taxon>fabids</taxon>
        <taxon>Malpighiales</taxon>
        <taxon>Salicaceae</taxon>
        <taxon>Saliceae</taxon>
        <taxon>Salix</taxon>
    </lineage>
</organism>
<comment type="caution">
    <text evidence="1">The sequence shown here is derived from an EMBL/GenBank/DDBJ whole genome shotgun (WGS) entry which is preliminary data.</text>
</comment>
<keyword evidence="2" id="KW-1185">Reference proteome</keyword>
<evidence type="ECO:0000313" key="1">
    <source>
        <dbReference type="EMBL" id="KAJ6406502.1"/>
    </source>
</evidence>
<name>A0AAD6JJX8_9ROSI</name>
<protein>
    <submittedName>
        <fullName evidence="1">Uncharacterized protein</fullName>
    </submittedName>
</protein>